<dbReference type="SMART" id="SM00062">
    <property type="entry name" value="PBPb"/>
    <property type="match status" value="1"/>
</dbReference>
<keyword evidence="6" id="KW-1185">Reference proteome</keyword>
<comment type="caution">
    <text evidence="5">The sequence shown here is derived from an EMBL/GenBank/DDBJ whole genome shotgun (WGS) entry which is preliminary data.</text>
</comment>
<evidence type="ECO:0000313" key="5">
    <source>
        <dbReference type="EMBL" id="EAR62620.1"/>
    </source>
</evidence>
<accession>A0A7U8GTY8</accession>
<dbReference type="AlphaFoldDB" id="A0A7U8GTY8"/>
<reference evidence="5 6" key="1">
    <citation type="submission" date="2006-02" db="EMBL/GenBank/DDBJ databases">
        <authorList>
            <person name="Pinhassi J."/>
            <person name="Pedros-Alio C."/>
            <person name="Ferriera S."/>
            <person name="Johnson J."/>
            <person name="Kravitz S."/>
            <person name="Halpern A."/>
            <person name="Remington K."/>
            <person name="Beeson K."/>
            <person name="Tran B."/>
            <person name="Rogers Y.-H."/>
            <person name="Friedman R."/>
            <person name="Venter J.C."/>
        </authorList>
    </citation>
    <scope>NUCLEOTIDE SEQUENCE [LARGE SCALE GENOMIC DNA]</scope>
    <source>
        <strain evidence="5 6">MED92</strain>
    </source>
</reference>
<dbReference type="OrthoDB" id="9815602at2"/>
<evidence type="ECO:0000259" key="4">
    <source>
        <dbReference type="SMART" id="SM00062"/>
    </source>
</evidence>
<dbReference type="RefSeq" id="WP_007021638.1">
    <property type="nucleotide sequence ID" value="NZ_CH724126.1"/>
</dbReference>
<evidence type="ECO:0000313" key="6">
    <source>
        <dbReference type="Proteomes" id="UP000002171"/>
    </source>
</evidence>
<dbReference type="SUPFAM" id="SSF53850">
    <property type="entry name" value="Periplasmic binding protein-like II"/>
    <property type="match status" value="1"/>
</dbReference>
<organism evidence="5 6">
    <name type="scientific">Neptuniibacter caesariensis</name>
    <dbReference type="NCBI Taxonomy" id="207954"/>
    <lineage>
        <taxon>Bacteria</taxon>
        <taxon>Pseudomonadati</taxon>
        <taxon>Pseudomonadota</taxon>
        <taxon>Gammaproteobacteria</taxon>
        <taxon>Oceanospirillales</taxon>
        <taxon>Oceanospirillaceae</taxon>
        <taxon>Neptuniibacter</taxon>
    </lineage>
</organism>
<dbReference type="GO" id="GO:0042918">
    <property type="term" value="P:alkanesulfonate transmembrane transport"/>
    <property type="evidence" value="ECO:0007669"/>
    <property type="project" value="TreeGrafter"/>
</dbReference>
<proteinExistence type="inferred from homology"/>
<dbReference type="Proteomes" id="UP000002171">
    <property type="component" value="Unassembled WGS sequence"/>
</dbReference>
<comment type="similarity">
    <text evidence="2">Belongs to the bacterial solute-binding protein SsuA/TauA family.</text>
</comment>
<dbReference type="GO" id="GO:0042597">
    <property type="term" value="C:periplasmic space"/>
    <property type="evidence" value="ECO:0007669"/>
    <property type="project" value="UniProtKB-SubCell"/>
</dbReference>
<sequence>MKGLIKIGIPALTIVIVMLVFLLPQSKTASLSEQEAPIRIAVSTTPLSAPFYIADQRGFFREAGVNVEIIDIAGGGKCFKALQEGQVDLATTSNSVIMFNSFKHDNFSVLSSFVESDNDIKLLTLEKNQITQVNDFKHRKVGVVKGSASEYFFHTWLTLGGANPDSVEYVPLSVSEMPEALHSEKVDAISVWEPFAFKTAKAKESTAHLIETKGLYNLSFNLVGMKNSSSEQDEQKKRVLTALNKAVHYISRHPEESQLILRHRLKLSKDFISWIWQDYLFKLSLSQSLLVSLEQQAYWAIESGLITTDASPNFSTVLDPSLLKSIDQRATSL</sequence>
<dbReference type="Gene3D" id="3.40.190.10">
    <property type="entry name" value="Periplasmic binding protein-like II"/>
    <property type="match status" value="2"/>
</dbReference>
<comment type="subcellular location">
    <subcellularLocation>
        <location evidence="1">Periplasm</location>
    </subcellularLocation>
</comment>
<keyword evidence="3" id="KW-0732">Signal</keyword>
<dbReference type="InterPro" id="IPR015168">
    <property type="entry name" value="SsuA/THI5"/>
</dbReference>
<dbReference type="EMBL" id="AAOW01000002">
    <property type="protein sequence ID" value="EAR62620.1"/>
    <property type="molecule type" value="Genomic_DNA"/>
</dbReference>
<evidence type="ECO:0000256" key="1">
    <source>
        <dbReference type="ARBA" id="ARBA00004418"/>
    </source>
</evidence>
<dbReference type="InterPro" id="IPR001638">
    <property type="entry name" value="Solute-binding_3/MltF_N"/>
</dbReference>
<protein>
    <recommendedName>
        <fullName evidence="4">Solute-binding protein family 3/N-terminal domain-containing protein</fullName>
    </recommendedName>
</protein>
<gene>
    <name evidence="5" type="ORF">MED92_05863</name>
</gene>
<dbReference type="PANTHER" id="PTHR30024:SF47">
    <property type="entry name" value="TAURINE-BINDING PERIPLASMIC PROTEIN"/>
    <property type="match status" value="1"/>
</dbReference>
<name>A0A7U8GTY8_NEPCE</name>
<evidence type="ECO:0000256" key="2">
    <source>
        <dbReference type="ARBA" id="ARBA00010742"/>
    </source>
</evidence>
<dbReference type="CDD" id="cd01008">
    <property type="entry name" value="PBP2_NrtA_SsuA_CpmA_like"/>
    <property type="match status" value="1"/>
</dbReference>
<dbReference type="Pfam" id="PF09084">
    <property type="entry name" value="NMT1"/>
    <property type="match status" value="1"/>
</dbReference>
<dbReference type="PANTHER" id="PTHR30024">
    <property type="entry name" value="ALIPHATIC SULFONATES-BINDING PROTEIN-RELATED"/>
    <property type="match status" value="1"/>
</dbReference>
<feature type="domain" description="Solute-binding protein family 3/N-terminal" evidence="4">
    <location>
        <begin position="37"/>
        <end position="267"/>
    </location>
</feature>
<evidence type="ECO:0000256" key="3">
    <source>
        <dbReference type="ARBA" id="ARBA00022729"/>
    </source>
</evidence>